<dbReference type="Pfam" id="PF23016">
    <property type="entry name" value="RsmI_C"/>
    <property type="match status" value="1"/>
</dbReference>
<keyword evidence="3 8" id="KW-0489">Methyltransferase</keyword>
<gene>
    <name evidence="8" type="ORF">MNBD_GAMMA10-2005</name>
</gene>
<dbReference type="InterPro" id="IPR000878">
    <property type="entry name" value="4pyrrol_Mease"/>
</dbReference>
<dbReference type="GO" id="GO:0008168">
    <property type="term" value="F:methyltransferase activity"/>
    <property type="evidence" value="ECO:0007669"/>
    <property type="project" value="UniProtKB-KW"/>
</dbReference>
<keyword evidence="1" id="KW-0963">Cytoplasm</keyword>
<dbReference type="FunFam" id="3.30.950.10:FF:000002">
    <property type="entry name" value="Ribosomal RNA small subunit methyltransferase I"/>
    <property type="match status" value="1"/>
</dbReference>
<dbReference type="InterPro" id="IPR035996">
    <property type="entry name" value="4pyrrol_Methylase_sf"/>
</dbReference>
<proteinExistence type="inferred from homology"/>
<dbReference type="GO" id="GO:0006364">
    <property type="term" value="P:rRNA processing"/>
    <property type="evidence" value="ECO:0007669"/>
    <property type="project" value="UniProtKB-KW"/>
</dbReference>
<evidence type="ECO:0000313" key="8">
    <source>
        <dbReference type="EMBL" id="VAW61356.1"/>
    </source>
</evidence>
<dbReference type="InterPro" id="IPR053910">
    <property type="entry name" value="RsmI_HTH"/>
</dbReference>
<keyword evidence="2" id="KW-0698">rRNA processing</keyword>
<name>A0A3B0XYV9_9ZZZZ</name>
<dbReference type="Gene3D" id="3.40.1010.10">
    <property type="entry name" value="Cobalt-precorrin-4 Transmethylase, Domain 1"/>
    <property type="match status" value="1"/>
</dbReference>
<dbReference type="InterPro" id="IPR008189">
    <property type="entry name" value="rRNA_ssu_MeTfrase_I"/>
</dbReference>
<dbReference type="HAMAP" id="MF_01877">
    <property type="entry name" value="16SrRNA_methyltr_I"/>
    <property type="match status" value="1"/>
</dbReference>
<keyword evidence="5" id="KW-0949">S-adenosyl-L-methionine</keyword>
<evidence type="ECO:0000259" key="7">
    <source>
        <dbReference type="Pfam" id="PF23016"/>
    </source>
</evidence>
<evidence type="ECO:0000259" key="6">
    <source>
        <dbReference type="Pfam" id="PF00590"/>
    </source>
</evidence>
<dbReference type="EMBL" id="UOFJ01000037">
    <property type="protein sequence ID" value="VAW61356.1"/>
    <property type="molecule type" value="Genomic_DNA"/>
</dbReference>
<dbReference type="InterPro" id="IPR014777">
    <property type="entry name" value="4pyrrole_Mease_sub1"/>
</dbReference>
<evidence type="ECO:0000256" key="3">
    <source>
        <dbReference type="ARBA" id="ARBA00022603"/>
    </source>
</evidence>
<dbReference type="Pfam" id="PF00590">
    <property type="entry name" value="TP_methylase"/>
    <property type="match status" value="1"/>
</dbReference>
<dbReference type="PANTHER" id="PTHR46111">
    <property type="entry name" value="RIBOSOMAL RNA SMALL SUBUNIT METHYLTRANSFERASE I"/>
    <property type="match status" value="1"/>
</dbReference>
<evidence type="ECO:0000256" key="4">
    <source>
        <dbReference type="ARBA" id="ARBA00022679"/>
    </source>
</evidence>
<organism evidence="8">
    <name type="scientific">hydrothermal vent metagenome</name>
    <dbReference type="NCBI Taxonomy" id="652676"/>
    <lineage>
        <taxon>unclassified sequences</taxon>
        <taxon>metagenomes</taxon>
        <taxon>ecological metagenomes</taxon>
    </lineage>
</organism>
<dbReference type="FunFam" id="3.40.1010.10:FF:000002">
    <property type="entry name" value="Ribosomal RNA small subunit methyltransferase I"/>
    <property type="match status" value="1"/>
</dbReference>
<dbReference type="SUPFAM" id="SSF53790">
    <property type="entry name" value="Tetrapyrrole methylase"/>
    <property type="match status" value="1"/>
</dbReference>
<keyword evidence="4 8" id="KW-0808">Transferase</keyword>
<dbReference type="AlphaFoldDB" id="A0A3B0XYV9"/>
<evidence type="ECO:0000256" key="5">
    <source>
        <dbReference type="ARBA" id="ARBA00022691"/>
    </source>
</evidence>
<dbReference type="EC" id="2.1.1.198" evidence="8"/>
<protein>
    <submittedName>
        <fullName evidence="8">16S rRNA (Cytidine(1402)-2'-O)-methyltransferase</fullName>
        <ecNumber evidence="8">2.1.1.198</ecNumber>
    </submittedName>
</protein>
<evidence type="ECO:0000256" key="2">
    <source>
        <dbReference type="ARBA" id="ARBA00022552"/>
    </source>
</evidence>
<dbReference type="PIRSF" id="PIRSF005917">
    <property type="entry name" value="MTase_YraL"/>
    <property type="match status" value="1"/>
</dbReference>
<reference evidence="8" key="1">
    <citation type="submission" date="2018-06" db="EMBL/GenBank/DDBJ databases">
        <authorList>
            <person name="Zhirakovskaya E."/>
        </authorList>
    </citation>
    <scope>NUCLEOTIDE SEQUENCE</scope>
</reference>
<dbReference type="NCBIfam" id="TIGR00096">
    <property type="entry name" value="16S rRNA (cytidine(1402)-2'-O)-methyltransferase"/>
    <property type="match status" value="1"/>
</dbReference>
<dbReference type="Gene3D" id="3.30.950.10">
    <property type="entry name" value="Methyltransferase, Cobalt-precorrin-4 Transmethylase, Domain 2"/>
    <property type="match status" value="1"/>
</dbReference>
<dbReference type="PANTHER" id="PTHR46111:SF1">
    <property type="entry name" value="RIBOSOMAL RNA SMALL SUBUNIT METHYLTRANSFERASE I"/>
    <property type="match status" value="1"/>
</dbReference>
<feature type="domain" description="RsmI HTH" evidence="7">
    <location>
        <begin position="237"/>
        <end position="276"/>
    </location>
</feature>
<sequence length="279" mass="30447">MNQGILYIVATPIGNLSDISTRAIEVLGQADLIAAEDTRHSAGLMQFYDINTPMQAYHEHNEEHMTPRLIQRLQGGENIALVSDAGTPLMSDPGYRLVRAAHESSIQVSPVPGACAAIAALCACGLATDRFLFAGFPPHKSIARQRFFEELVLQPATLVFYESSHRIVASVSDMQGVFGGERQVTMAREISKTFETIHKCTLKVLPDWLQGDKNQQKGEFVIILAGAVIQGEEQMSELASVLKVLLADLPLKQSAQMAAKITGVKKNMAYRLALELTAK</sequence>
<feature type="domain" description="Tetrapyrrole methylase" evidence="6">
    <location>
        <begin position="6"/>
        <end position="203"/>
    </location>
</feature>
<dbReference type="CDD" id="cd11648">
    <property type="entry name" value="RsmI"/>
    <property type="match status" value="1"/>
</dbReference>
<dbReference type="GO" id="GO:0032259">
    <property type="term" value="P:methylation"/>
    <property type="evidence" value="ECO:0007669"/>
    <property type="project" value="UniProtKB-KW"/>
</dbReference>
<dbReference type="InterPro" id="IPR014776">
    <property type="entry name" value="4pyrrole_Mease_sub2"/>
</dbReference>
<evidence type="ECO:0000256" key="1">
    <source>
        <dbReference type="ARBA" id="ARBA00022490"/>
    </source>
</evidence>
<accession>A0A3B0XYV9</accession>